<dbReference type="PANTHER" id="PTHR43542">
    <property type="entry name" value="METHYLTRANSFERASE"/>
    <property type="match status" value="1"/>
</dbReference>
<evidence type="ECO:0000313" key="4">
    <source>
        <dbReference type="EMBL" id="GGJ91673.1"/>
    </source>
</evidence>
<feature type="region of interest" description="Disordered" evidence="3">
    <location>
        <begin position="184"/>
        <end position="205"/>
    </location>
</feature>
<dbReference type="InterPro" id="IPR029063">
    <property type="entry name" value="SAM-dependent_MTases_sf"/>
</dbReference>
<comment type="caution">
    <text evidence="4">The sequence shown here is derived from an EMBL/GenBank/DDBJ whole genome shotgun (WGS) entry which is preliminary data.</text>
</comment>
<proteinExistence type="predicted"/>
<sequence>MRVIAGRLKGRRLASVPGTDTRPTTDRVKEALFNIIGPYFSGGWGLDLYAGTGALGIEGLSRGLERVVFVDANPRAVRVIRTNLEALGLTAQADVYRADARRALVELGRRGVRFDVLFLDPPYANQRIAEDLAEAAARGIVKDGAVAAAEHHRSVELPARIGRFVKVKTSLYGDTALSVFRYEEEKEKNHCGNSGEEDEEKGELT</sequence>
<dbReference type="AlphaFoldDB" id="A0A8J3BB36"/>
<dbReference type="Proteomes" id="UP000637720">
    <property type="component" value="Unassembled WGS sequence"/>
</dbReference>
<dbReference type="RefSeq" id="WP_188816544.1">
    <property type="nucleotide sequence ID" value="NZ_BMOF01000002.1"/>
</dbReference>
<dbReference type="Pfam" id="PF03602">
    <property type="entry name" value="Cons_hypoth95"/>
    <property type="match status" value="1"/>
</dbReference>
<keyword evidence="1 4" id="KW-0489">Methyltransferase</keyword>
<evidence type="ECO:0000256" key="2">
    <source>
        <dbReference type="ARBA" id="ARBA00022679"/>
    </source>
</evidence>
<dbReference type="GO" id="GO:0031167">
    <property type="term" value="P:rRNA methylation"/>
    <property type="evidence" value="ECO:0007669"/>
    <property type="project" value="InterPro"/>
</dbReference>
<dbReference type="PANTHER" id="PTHR43542:SF1">
    <property type="entry name" value="METHYLTRANSFERASE"/>
    <property type="match status" value="1"/>
</dbReference>
<feature type="compositionally biased region" description="Acidic residues" evidence="3">
    <location>
        <begin position="195"/>
        <end position="205"/>
    </location>
</feature>
<dbReference type="EMBL" id="BMOF01000002">
    <property type="protein sequence ID" value="GGJ91673.1"/>
    <property type="molecule type" value="Genomic_DNA"/>
</dbReference>
<name>A0A8J3BB36_9BACI</name>
<dbReference type="Gene3D" id="3.40.50.150">
    <property type="entry name" value="Vaccinia Virus protein VP39"/>
    <property type="match status" value="1"/>
</dbReference>
<evidence type="ECO:0000313" key="5">
    <source>
        <dbReference type="Proteomes" id="UP000637720"/>
    </source>
</evidence>
<dbReference type="InterPro" id="IPR002052">
    <property type="entry name" value="DNA_methylase_N6_adenine_CS"/>
</dbReference>
<dbReference type="GO" id="GO:0003676">
    <property type="term" value="F:nucleic acid binding"/>
    <property type="evidence" value="ECO:0007669"/>
    <property type="project" value="InterPro"/>
</dbReference>
<dbReference type="PIRSF" id="PIRSF004553">
    <property type="entry name" value="CHP00095"/>
    <property type="match status" value="1"/>
</dbReference>
<accession>A0A8J3BB36</accession>
<keyword evidence="5" id="KW-1185">Reference proteome</keyword>
<reference evidence="4" key="1">
    <citation type="journal article" date="2014" name="Int. J. Syst. Evol. Microbiol.">
        <title>Complete genome sequence of Corynebacterium casei LMG S-19264T (=DSM 44701T), isolated from a smear-ripened cheese.</title>
        <authorList>
            <consortium name="US DOE Joint Genome Institute (JGI-PGF)"/>
            <person name="Walter F."/>
            <person name="Albersmeier A."/>
            <person name="Kalinowski J."/>
            <person name="Ruckert C."/>
        </authorList>
    </citation>
    <scope>NUCLEOTIDE SEQUENCE</scope>
    <source>
        <strain evidence="4">JCM 14719</strain>
    </source>
</reference>
<dbReference type="NCBIfam" id="TIGR00095">
    <property type="entry name" value="16S rRNA (guanine(966)-N(2))-methyltransferase RsmD"/>
    <property type="match status" value="1"/>
</dbReference>
<dbReference type="GO" id="GO:0008168">
    <property type="term" value="F:methyltransferase activity"/>
    <property type="evidence" value="ECO:0007669"/>
    <property type="project" value="UniProtKB-KW"/>
</dbReference>
<keyword evidence="2" id="KW-0808">Transferase</keyword>
<gene>
    <name evidence="4" type="ORF">GCM10007043_01750</name>
</gene>
<evidence type="ECO:0000256" key="3">
    <source>
        <dbReference type="SAM" id="MobiDB-lite"/>
    </source>
</evidence>
<protein>
    <submittedName>
        <fullName evidence="4">Methyltransferase</fullName>
    </submittedName>
</protein>
<evidence type="ECO:0000256" key="1">
    <source>
        <dbReference type="ARBA" id="ARBA00022603"/>
    </source>
</evidence>
<dbReference type="CDD" id="cd02440">
    <property type="entry name" value="AdoMet_MTases"/>
    <property type="match status" value="1"/>
</dbReference>
<dbReference type="InterPro" id="IPR004398">
    <property type="entry name" value="RNA_MeTrfase_RsmD"/>
</dbReference>
<reference evidence="4" key="2">
    <citation type="submission" date="2020-09" db="EMBL/GenBank/DDBJ databases">
        <authorList>
            <person name="Sun Q."/>
            <person name="Ohkuma M."/>
        </authorList>
    </citation>
    <scope>NUCLEOTIDE SEQUENCE</scope>
    <source>
        <strain evidence="4">JCM 14719</strain>
    </source>
</reference>
<dbReference type="SUPFAM" id="SSF53335">
    <property type="entry name" value="S-adenosyl-L-methionine-dependent methyltransferases"/>
    <property type="match status" value="1"/>
</dbReference>
<dbReference type="PROSITE" id="PS00092">
    <property type="entry name" value="N6_MTASE"/>
    <property type="match status" value="1"/>
</dbReference>
<organism evidence="4 5">
    <name type="scientific">Calditerricola satsumensis</name>
    <dbReference type="NCBI Taxonomy" id="373054"/>
    <lineage>
        <taxon>Bacteria</taxon>
        <taxon>Bacillati</taxon>
        <taxon>Bacillota</taxon>
        <taxon>Bacilli</taxon>
        <taxon>Bacillales</taxon>
        <taxon>Bacillaceae</taxon>
        <taxon>Calditerricola</taxon>
    </lineage>
</organism>